<sequence length="345" mass="39375">MASTNQPAHTEIIDRWLEQAGPSVTEYNFYQLVELLNKMIHQDMDITRDSSDIIRFKSHSNVAFPTRDVVSFEKNATHQYELEVAFLGLQGSQSPLPGYYLDEFAWEDAQQIPGISDFLNIFNHRLLSLLYRIWRKYRYYICFENEGQDSFSQYMFSLVGLGNGVNRGRIKINHSKMLAYAGLLASPSRSADVISSLISHCFDLENVSVIGWETRRVPIPESQQNKLGIISHQPGQKSRPRMLLGENFSLGSHIHDCNGKCTIEISELTIERYMRFLPNGSDFAPLVAFVSYIFHEQLAWDLRLSIAEDQAEGFCLGKKNHNQLGWQSFLGKPAKKPSVTITVLE</sequence>
<dbReference type="InterPro" id="IPR010732">
    <property type="entry name" value="T6SS_TssG-like"/>
</dbReference>
<protein>
    <submittedName>
        <fullName evidence="1">Type VI secretion protein</fullName>
    </submittedName>
</protein>
<proteinExistence type="predicted"/>
<reference evidence="1 2" key="1">
    <citation type="submission" date="2017-07" db="EMBL/GenBank/DDBJ databases">
        <title>blaIMP-27 on transferable plasmids in Proteus mirabilis and Providencia rettgeri.</title>
        <authorList>
            <person name="Potter R."/>
        </authorList>
    </citation>
    <scope>NUCLEOTIDE SEQUENCE [LARGE SCALE GENOMIC DNA]</scope>
    <source>
        <strain evidence="1 2">PR1</strain>
    </source>
</reference>
<dbReference type="AlphaFoldDB" id="A0A264VY31"/>
<accession>A0A264VY31</accession>
<evidence type="ECO:0000313" key="1">
    <source>
        <dbReference type="EMBL" id="OZS76203.1"/>
    </source>
</evidence>
<dbReference type="NCBIfam" id="TIGR03347">
    <property type="entry name" value="VI_chp_1"/>
    <property type="match status" value="1"/>
</dbReference>
<dbReference type="PANTHER" id="PTHR35564">
    <property type="match status" value="1"/>
</dbReference>
<dbReference type="EMBL" id="NOWC01000002">
    <property type="protein sequence ID" value="OZS76203.1"/>
    <property type="molecule type" value="Genomic_DNA"/>
</dbReference>
<gene>
    <name evidence="1" type="ORF">CHI95_03255</name>
</gene>
<dbReference type="Proteomes" id="UP000216001">
    <property type="component" value="Unassembled WGS sequence"/>
</dbReference>
<comment type="caution">
    <text evidence="1">The sequence shown here is derived from an EMBL/GenBank/DDBJ whole genome shotgun (WGS) entry which is preliminary data.</text>
</comment>
<dbReference type="Pfam" id="PF06996">
    <property type="entry name" value="T6SS_TssG"/>
    <property type="match status" value="1"/>
</dbReference>
<dbReference type="RefSeq" id="WP_094960749.1">
    <property type="nucleotide sequence ID" value="NZ_CP098040.1"/>
</dbReference>
<organism evidence="1 2">
    <name type="scientific">Providencia rettgeri</name>
    <dbReference type="NCBI Taxonomy" id="587"/>
    <lineage>
        <taxon>Bacteria</taxon>
        <taxon>Pseudomonadati</taxon>
        <taxon>Pseudomonadota</taxon>
        <taxon>Gammaproteobacteria</taxon>
        <taxon>Enterobacterales</taxon>
        <taxon>Morganellaceae</taxon>
        <taxon>Providencia</taxon>
    </lineage>
</organism>
<name>A0A264VY31_PRORE</name>
<dbReference type="PANTHER" id="PTHR35564:SF3">
    <property type="entry name" value="TYPE VI SECRETION SYSTEM BASEPLATE SUBUNIT TSSG"/>
    <property type="match status" value="1"/>
</dbReference>
<evidence type="ECO:0000313" key="2">
    <source>
        <dbReference type="Proteomes" id="UP000216001"/>
    </source>
</evidence>